<evidence type="ECO:0000313" key="3">
    <source>
        <dbReference type="EMBL" id="CAD8155539.1"/>
    </source>
</evidence>
<accession>A0A8S1TWW9</accession>
<name>A0A8S1TWW9_9CILI</name>
<organism evidence="3 4">
    <name type="scientific">Paramecium pentaurelia</name>
    <dbReference type="NCBI Taxonomy" id="43138"/>
    <lineage>
        <taxon>Eukaryota</taxon>
        <taxon>Sar</taxon>
        <taxon>Alveolata</taxon>
        <taxon>Ciliophora</taxon>
        <taxon>Intramacronucleata</taxon>
        <taxon>Oligohymenophorea</taxon>
        <taxon>Peniculida</taxon>
        <taxon>Parameciidae</taxon>
        <taxon>Paramecium</taxon>
    </lineage>
</organism>
<dbReference type="PANTHER" id="PTHR11319:SF35">
    <property type="entry name" value="OUTER MEMBRANE PROTEIN PMPC-RELATED"/>
    <property type="match status" value="1"/>
</dbReference>
<protein>
    <recommendedName>
        <fullName evidence="2">EGF-like domain-containing protein</fullName>
    </recommendedName>
</protein>
<feature type="transmembrane region" description="Helical" evidence="1">
    <location>
        <begin position="2820"/>
        <end position="2837"/>
    </location>
</feature>
<dbReference type="CDD" id="cd00064">
    <property type="entry name" value="FU"/>
    <property type="match status" value="1"/>
</dbReference>
<feature type="domain" description="EGF-like" evidence="2">
    <location>
        <begin position="623"/>
        <end position="667"/>
    </location>
</feature>
<dbReference type="PANTHER" id="PTHR11319">
    <property type="entry name" value="G PROTEIN-COUPLED RECEPTOR-RELATED"/>
    <property type="match status" value="1"/>
</dbReference>
<dbReference type="InterPro" id="IPR006212">
    <property type="entry name" value="Furin_repeat"/>
</dbReference>
<dbReference type="SMART" id="SM00261">
    <property type="entry name" value="FU"/>
    <property type="match status" value="3"/>
</dbReference>
<feature type="transmembrane region" description="Helical" evidence="1">
    <location>
        <begin position="7"/>
        <end position="26"/>
    </location>
</feature>
<feature type="domain" description="EGF-like" evidence="2">
    <location>
        <begin position="446"/>
        <end position="487"/>
    </location>
</feature>
<feature type="domain" description="EGF-like" evidence="2">
    <location>
        <begin position="668"/>
        <end position="700"/>
    </location>
</feature>
<proteinExistence type="predicted"/>
<feature type="domain" description="EGF-like" evidence="2">
    <location>
        <begin position="840"/>
        <end position="879"/>
    </location>
</feature>
<sequence length="2989" mass="348700">MPIWRDWNDYIGIILKFMIIAMPFIVQGCPFTDYEQSLLSKKYQLEITSVEIINSSQSFAFWSFCIPSWDVDSYPQIEQRLFYDYRNQQLLFLMKSEDDQSLIMFMYVDFTAGNQKGVIHRLHIKNGDQENIYEFAFDSKIYEGTWILSMITIQQQQITFQTSESADYHYIQNEMPQSNKITFFIGGTGIVHQQYQLGIFRGRLSTLIKYNDQQNQNFEWVQQNCYVPVLLQGEQTIYLIEDIQIFDGNNQIIKEIDQVGKKFYFSGWVKYDFTEASFTTTYLLLRLTIFKNYGDELRLGDELAKITVNLDIQQPKNCGYDVISHLYSTPLLGSVNQNQQGRLTFRDDGQYYYQQLQQWHMVQFTYEQHNGPTVSFNFVSSNNIIIEKFPDENAQGLFINTRYYAIIGSDRTTLKKLRGQLANVIFRFNYQSNTQINLSCHYTCNTCNGPLLTNCLKCYGQQNRIFSEDLKTCSCKQGYIEELGECKSFTEIYPLISFLDVIIHQNIYICEPGYFLLPTIQQCIKCPQQNQVYILCADCLINPSTWFLRPVCKMDYIVDGESGKPAYRLQERLSIYYDVYFIDFISNLVLIEGAENYCNTEYDYPNCFKIEEQTHLFQPFYILCKQDHYQQNKKCLQSIQNCIKSDYESYNCLQCDVGYYLFENRCLLCSNFCMKCNINNGILECLQCPDGYEIQGGDCLKCGLNCKTCKLQQIKDSNFKIMQCLKCIHDQKFYISLNGEDCFQNPIKNCLYAFEVSRYQKQINSLDYQFTPYFDNTYVICGQCQQQYAFNEETNLCQLQKSSDCYYSYLSAITQFEEVCLFGPKIKSYRDPVSFITESSCLNYNCHICIIGQINIKVSYLCLECNNGYYAEILTGLCVPCPQTLKCQVCYQQNKISKDKWKNQVRAYYRQVIDDDLQSHSFIDNGLSQNPDDYEIICQFCLQGYEIYNDKCIKVCSDTCLKCKIINDENICIECPSIQGKRSLSLHNNQCIQCPGNCVFCGQREEDEIKLINPIFNNQQFNYYSNQCLQRQKGYFDKDLKMYVDCPFWDCMKEIQINLYLHCSQEQYYQQIQSLEREEDIRSYKQSNLLLDDLFSTSSFQEFETPEFYQMANEQVIKSIIIRIFSFESQTCIIYNNKSIKQKFSQNIFSAINIQLELYGNGNTFFLYDKIISIVNFKKVHIEGIILSPLSVHNLKQLFFHSVFEQTVELMDIRYESNLIQDQSQIVIWNSTNIHIDTFLTSNLNLTDIFAFIIIEQIIMIQTIHISNIKIIDCYFKSLSVFYLNTKSSDTLYFLESNFSSTFEISQLINSTSGQLIVQNIIIKNSLIIDVINLIGGELLESIQVNQFQMYKNRLINSTIFGLKTFFYITSFIFTENNIYNGSSIFNNSNYSTRNLYFNQLKFSLNLNDKNSKFIQIKNNQIVNQQLFFNGLTLYLNSLDIKSTQPLFDKQDESLIFLEAQSIQINNLIITRSFGIKDIVIQKGLQLTINQVKILQDKQYFIQGLHQYFDCIQKNIESKQYFTSIYLYNIQFISLQQIIIEQVSIINYPIINIQSSIEMITISKEIYASELNFQNNLLLITDQLKQSSILQLTSQSEYQITIINSVMEKNLMHYYQQNDLINNALLLNFDCSYCTLKLSNITIKSNIVTNSSQNVILLKSQTIIMTDIIFSFNSIFDYSILQPYILWGYKDDREIYLENIIEIFPIKVQTGNAKLAGQNIQITNVSVSNSVGSAFHISLENQAICLIKNASFSNIESLFFEKNENGGIIQFDTTRIVEANITIETVRLNYIYCRSKGGFIYLHNGQSKLQLLISDVQMQDVYALHGSILYCEFTVQSNTSKIISLTNLQIMNTHIGQLRFLNHFNNLEASEELQQLSYQRYLIYVDNAQTIKLQNILIKNLNYESFLQISNFAQLIITKLTITDSLFLNIGIQVENQNSISSIYLSNIQLKNISILEIFPEKTDCVIQQINRIPYQSFQCLNESFVRISPKSLQQFYDQDLIDVCILQKMKMQTGNQIVSFIDMIPYKSNITIQELVFQDINCEVCDNGLLNIKLSDSQSYLDIKQLNVQRNKCGKSSCVNIIKNQQNLRRLQSIIQYVNSKNYQLNLLNFICYQNYGYEGTCLRIYDVTTLIISSIFKNNTAINKGGAIFVKGKEDFYLEQSIIQSNLAKIGGGICMTDQMNQNMTLLGSLVSHNEAQLYGDDAAQIPCQLFISVDMKNYQPKIKILQTNDLMIEQIQIKKYEVMKNVITDVIYFPNGQTISEYKYFDWQKAEYKPYNLHLRLVAVDQYGSIIKDLDNSQCSIKSRLLDDELERQFSTNFTNLEKVQFDKQDYNLDKLIIYLDDELNMTLQLQFNCSSILIPQIGQQKQITSYHQNYYLRMNVKTLPCQLGEIKKISNKTCIPCDPDLGQYSLVINAQRCQIKDDVSIQEIKLAQLNLRAGYWRPYFNTNSISQCINLLENCMGGWKQGDNSCSIGHIGALCEECDIYDFRGYGHFSISIKYSCSSCMNTSKNIIIILIVSIWTLISIFISVKSTVALLNQIGIQVQMAKLRIIKHSKQSQSAILIKMLTNHLQILTSITTFKINFQTGLSNALNSIANPIQTMTYSLDCFLIYMFSVEIHYARMIWQILMPFLYILIFLGVYFIIVIFGIIQYRLSVITTTFIYIYIYIQPNLVGGLISLISFRSISGYQWIQANVAYRYDTSYHFIWLMTFCLPGLFLFAFLIPFLFYLTLYINRQGLNKLRIRQQFGYLYNEYKTDAFFWEIVKIVEKDLLIIFLAYYDDIIIKKGTLVLLVIFVYSELNRRFKPYKLLNLNNLDLLSAKVCKISIILGFGIYIDELYGSLDIQIPYFIILAIINLFYFFLLLNEILKSYWVELEVQFDKVRDKIRQIVPWIMKHSFFRKHLENSVQRRNRIQTRYQKIKKYLFSYAKPIIELKYNINSISNQIKPSISNPQLLLNQDQVKKFPSIFEYLNDNLQSRTSIVISSF</sequence>
<dbReference type="PROSITE" id="PS51257">
    <property type="entry name" value="PROKAR_LIPOPROTEIN"/>
    <property type="match status" value="1"/>
</dbReference>
<feature type="transmembrane region" description="Helical" evidence="1">
    <location>
        <begin position="2634"/>
        <end position="2653"/>
    </location>
</feature>
<keyword evidence="1" id="KW-1133">Transmembrane helix</keyword>
<feature type="transmembrane region" description="Helical" evidence="1">
    <location>
        <begin position="2515"/>
        <end position="2533"/>
    </location>
</feature>
<dbReference type="Proteomes" id="UP000689195">
    <property type="component" value="Unassembled WGS sequence"/>
</dbReference>
<reference evidence="3" key="1">
    <citation type="submission" date="2021-01" db="EMBL/GenBank/DDBJ databases">
        <authorList>
            <consortium name="Genoscope - CEA"/>
            <person name="William W."/>
        </authorList>
    </citation>
    <scope>NUCLEOTIDE SEQUENCE</scope>
</reference>
<gene>
    <name evidence="3" type="ORF">PPENT_87.1.T0270160</name>
</gene>
<dbReference type="SMART" id="SM00181">
    <property type="entry name" value="EGF"/>
    <property type="match status" value="4"/>
</dbReference>
<dbReference type="InterPro" id="IPR000742">
    <property type="entry name" value="EGF"/>
</dbReference>
<comment type="caution">
    <text evidence="3">The sequence shown here is derived from an EMBL/GenBank/DDBJ whole genome shotgun (WGS) entry which is preliminary data.</text>
</comment>
<keyword evidence="1" id="KW-0812">Transmembrane</keyword>
<keyword evidence="1" id="KW-0472">Membrane</keyword>
<evidence type="ECO:0000256" key="1">
    <source>
        <dbReference type="SAM" id="Phobius"/>
    </source>
</evidence>
<dbReference type="OrthoDB" id="295386at2759"/>
<feature type="transmembrane region" description="Helical" evidence="1">
    <location>
        <begin position="2774"/>
        <end position="2800"/>
    </location>
</feature>
<dbReference type="EMBL" id="CAJJDO010000027">
    <property type="protein sequence ID" value="CAD8155539.1"/>
    <property type="molecule type" value="Genomic_DNA"/>
</dbReference>
<feature type="transmembrane region" description="Helical" evidence="1">
    <location>
        <begin position="2708"/>
        <end position="2736"/>
    </location>
</feature>
<feature type="transmembrane region" description="Helical" evidence="1">
    <location>
        <begin position="2665"/>
        <end position="2688"/>
    </location>
</feature>
<evidence type="ECO:0000313" key="4">
    <source>
        <dbReference type="Proteomes" id="UP000689195"/>
    </source>
</evidence>
<feature type="transmembrane region" description="Helical" evidence="1">
    <location>
        <begin position="2849"/>
        <end position="2867"/>
    </location>
</feature>
<evidence type="ECO:0000259" key="2">
    <source>
        <dbReference type="SMART" id="SM00181"/>
    </source>
</evidence>
<keyword evidence="4" id="KW-1185">Reference proteome</keyword>